<gene>
    <name evidence="2" type="ORF">B0175_10850</name>
</gene>
<protein>
    <recommendedName>
        <fullName evidence="4">Cxxc_20_cxxc protein</fullName>
    </recommendedName>
</protein>
<accession>A0ABX5JJB1</accession>
<keyword evidence="1" id="KW-1133">Transmembrane helix</keyword>
<keyword evidence="3" id="KW-1185">Reference proteome</keyword>
<comment type="caution">
    <text evidence="2">The sequence shown here is derived from an EMBL/GenBank/DDBJ whole genome shotgun (WGS) entry which is preliminary data.</text>
</comment>
<evidence type="ECO:0000256" key="1">
    <source>
        <dbReference type="SAM" id="Phobius"/>
    </source>
</evidence>
<sequence>MDLLTKECEVCGTKISKLKNWYRLAFTNEIKCSNCGSRYRLSKWLEFIFSFPTGGAGLMTLLFFIVLFFIYDIGMYYKFLWFEFIIYSLIISLLLKLLIMLFLPLKLIKSKKESKNEQK</sequence>
<reference evidence="2 3" key="1">
    <citation type="submission" date="2017-02" db="EMBL/GenBank/DDBJ databases">
        <title>Arcobacter lacus sp. nov., a new species isolated from reclaimed water.</title>
        <authorList>
            <person name="Figueras M.J."/>
            <person name="Perez-Cataluna A."/>
            <person name="Salas-Masso N."/>
        </authorList>
    </citation>
    <scope>NUCLEOTIDE SEQUENCE [LARGE SCALE GENOMIC DNA]</scope>
    <source>
        <strain evidence="2 3">RW43-9</strain>
    </source>
</reference>
<evidence type="ECO:0008006" key="4">
    <source>
        <dbReference type="Google" id="ProtNLM"/>
    </source>
</evidence>
<proteinExistence type="predicted"/>
<evidence type="ECO:0000313" key="2">
    <source>
        <dbReference type="EMBL" id="PUE64893.1"/>
    </source>
</evidence>
<keyword evidence="1" id="KW-0812">Transmembrane</keyword>
<feature type="transmembrane region" description="Helical" evidence="1">
    <location>
        <begin position="47"/>
        <end position="73"/>
    </location>
</feature>
<keyword evidence="1" id="KW-0472">Membrane</keyword>
<dbReference type="EMBL" id="MUXF01000019">
    <property type="protein sequence ID" value="PUE64893.1"/>
    <property type="molecule type" value="Genomic_DNA"/>
</dbReference>
<dbReference type="Proteomes" id="UP000251311">
    <property type="component" value="Unassembled WGS sequence"/>
</dbReference>
<evidence type="ECO:0000313" key="3">
    <source>
        <dbReference type="Proteomes" id="UP000251311"/>
    </source>
</evidence>
<organism evidence="2 3">
    <name type="scientific">Arcobacter lacus</name>
    <dbReference type="NCBI Taxonomy" id="1912876"/>
    <lineage>
        <taxon>Bacteria</taxon>
        <taxon>Pseudomonadati</taxon>
        <taxon>Campylobacterota</taxon>
        <taxon>Epsilonproteobacteria</taxon>
        <taxon>Campylobacterales</taxon>
        <taxon>Arcobacteraceae</taxon>
        <taxon>Arcobacter</taxon>
    </lineage>
</organism>
<feature type="transmembrane region" description="Helical" evidence="1">
    <location>
        <begin position="79"/>
        <end position="105"/>
    </location>
</feature>
<name>A0ABX5JJB1_9BACT</name>
<dbReference type="RefSeq" id="WP_108528562.1">
    <property type="nucleotide sequence ID" value="NZ_MUXF01000019.1"/>
</dbReference>